<dbReference type="PRINTS" id="PR00722">
    <property type="entry name" value="CHYMOTRYPSIN"/>
</dbReference>
<keyword evidence="11" id="KW-0812">Transmembrane</keyword>
<dbReference type="PANTHER" id="PTHR24276">
    <property type="entry name" value="POLYSERASE-RELATED"/>
    <property type="match status" value="1"/>
</dbReference>
<dbReference type="SUPFAM" id="SSF50494">
    <property type="entry name" value="Trypsin-like serine proteases"/>
    <property type="match status" value="1"/>
</dbReference>
<keyword evidence="8" id="KW-1015">Disulfide bond</keyword>
<evidence type="ECO:0000256" key="2">
    <source>
        <dbReference type="ARBA" id="ARBA00007664"/>
    </source>
</evidence>
<evidence type="ECO:0000259" key="13">
    <source>
        <dbReference type="PROSITE" id="PS50240"/>
    </source>
</evidence>
<keyword evidence="11" id="KW-1133">Transmembrane helix</keyword>
<name>A0A6P4E4E8_DRORH</name>
<reference evidence="14" key="1">
    <citation type="submission" date="2025-08" db="UniProtKB">
        <authorList>
            <consortium name="RefSeq"/>
        </authorList>
    </citation>
    <scope>IDENTIFICATION</scope>
</reference>
<feature type="signal peptide" evidence="12">
    <location>
        <begin position="1"/>
        <end position="27"/>
    </location>
</feature>
<dbReference type="SMART" id="SM00020">
    <property type="entry name" value="Tryp_SPc"/>
    <property type="match status" value="1"/>
</dbReference>
<dbReference type="Gene3D" id="2.40.10.10">
    <property type="entry name" value="Trypsin-like serine proteases"/>
    <property type="match status" value="1"/>
</dbReference>
<dbReference type="GO" id="GO:0005576">
    <property type="term" value="C:extracellular region"/>
    <property type="evidence" value="ECO:0007669"/>
    <property type="project" value="UniProtKB-SubCell"/>
</dbReference>
<feature type="chain" id="PRO_5027773989" description="trypsin" evidence="12">
    <location>
        <begin position="28"/>
        <end position="321"/>
    </location>
</feature>
<organism evidence="14">
    <name type="scientific">Drosophila rhopaloa</name>
    <name type="common">Fruit fly</name>
    <dbReference type="NCBI Taxonomy" id="1041015"/>
    <lineage>
        <taxon>Eukaryota</taxon>
        <taxon>Metazoa</taxon>
        <taxon>Ecdysozoa</taxon>
        <taxon>Arthropoda</taxon>
        <taxon>Hexapoda</taxon>
        <taxon>Insecta</taxon>
        <taxon>Pterygota</taxon>
        <taxon>Neoptera</taxon>
        <taxon>Endopterygota</taxon>
        <taxon>Diptera</taxon>
        <taxon>Brachycera</taxon>
        <taxon>Muscomorpha</taxon>
        <taxon>Ephydroidea</taxon>
        <taxon>Drosophilidae</taxon>
        <taxon>Drosophila</taxon>
        <taxon>Sophophora</taxon>
    </lineage>
</organism>
<keyword evidence="3" id="KW-0645">Protease</keyword>
<evidence type="ECO:0000256" key="11">
    <source>
        <dbReference type="SAM" id="Phobius"/>
    </source>
</evidence>
<evidence type="ECO:0000256" key="3">
    <source>
        <dbReference type="ARBA" id="ARBA00022670"/>
    </source>
</evidence>
<dbReference type="EC" id="3.4.21.4" evidence="10"/>
<evidence type="ECO:0000313" key="14">
    <source>
        <dbReference type="RefSeq" id="XP_016971339.1"/>
    </source>
</evidence>
<accession>A0A6P4E4E8</accession>
<dbReference type="GeneID" id="108038957"/>
<comment type="similarity">
    <text evidence="2">Belongs to the peptidase S1 family.</text>
</comment>
<evidence type="ECO:0000256" key="6">
    <source>
        <dbReference type="ARBA" id="ARBA00022825"/>
    </source>
</evidence>
<proteinExistence type="inferred from homology"/>
<keyword evidence="5" id="KW-0378">Hydrolase</keyword>
<dbReference type="RefSeq" id="XP_016971339.2">
    <property type="nucleotide sequence ID" value="XM_017115850.2"/>
</dbReference>
<dbReference type="PROSITE" id="PS50240">
    <property type="entry name" value="TRYPSIN_DOM"/>
    <property type="match status" value="1"/>
</dbReference>
<dbReference type="GO" id="GO:0006508">
    <property type="term" value="P:proteolysis"/>
    <property type="evidence" value="ECO:0007669"/>
    <property type="project" value="UniProtKB-KW"/>
</dbReference>
<dbReference type="PANTHER" id="PTHR24276:SF91">
    <property type="entry name" value="AT26814P-RELATED"/>
    <property type="match status" value="1"/>
</dbReference>
<evidence type="ECO:0000256" key="1">
    <source>
        <dbReference type="ARBA" id="ARBA00004239"/>
    </source>
</evidence>
<keyword evidence="4 12" id="KW-0732">Signal</keyword>
<dbReference type="Pfam" id="PF00089">
    <property type="entry name" value="Trypsin"/>
    <property type="match status" value="1"/>
</dbReference>
<evidence type="ECO:0000256" key="12">
    <source>
        <dbReference type="SAM" id="SignalP"/>
    </source>
</evidence>
<evidence type="ECO:0000256" key="10">
    <source>
        <dbReference type="ARBA" id="ARBA00038868"/>
    </source>
</evidence>
<dbReference type="InterPro" id="IPR009003">
    <property type="entry name" value="Peptidase_S1_PA"/>
</dbReference>
<dbReference type="OrthoDB" id="10059102at2759"/>
<comment type="subcellular location">
    <subcellularLocation>
        <location evidence="1">Secreted</location>
        <location evidence="1">Extracellular space</location>
    </subcellularLocation>
</comment>
<feature type="transmembrane region" description="Helical" evidence="11">
    <location>
        <begin position="295"/>
        <end position="319"/>
    </location>
</feature>
<evidence type="ECO:0000256" key="5">
    <source>
        <dbReference type="ARBA" id="ARBA00022801"/>
    </source>
</evidence>
<dbReference type="InterPro" id="IPR043504">
    <property type="entry name" value="Peptidase_S1_PA_chymotrypsin"/>
</dbReference>
<evidence type="ECO:0000256" key="7">
    <source>
        <dbReference type="ARBA" id="ARBA00023145"/>
    </source>
</evidence>
<dbReference type="GO" id="GO:0004252">
    <property type="term" value="F:serine-type endopeptidase activity"/>
    <property type="evidence" value="ECO:0007669"/>
    <property type="project" value="UniProtKB-EC"/>
</dbReference>
<evidence type="ECO:0000256" key="4">
    <source>
        <dbReference type="ARBA" id="ARBA00022729"/>
    </source>
</evidence>
<dbReference type="AlphaFoldDB" id="A0A6P4E4E8"/>
<evidence type="ECO:0000256" key="9">
    <source>
        <dbReference type="ARBA" id="ARBA00036320"/>
    </source>
</evidence>
<dbReference type="InterPro" id="IPR001254">
    <property type="entry name" value="Trypsin_dom"/>
</dbReference>
<keyword evidence="7" id="KW-0865">Zymogen</keyword>
<feature type="domain" description="Peptidase S1" evidence="13">
    <location>
        <begin position="57"/>
        <end position="282"/>
    </location>
</feature>
<dbReference type="InterPro" id="IPR050430">
    <property type="entry name" value="Peptidase_S1"/>
</dbReference>
<evidence type="ECO:0000256" key="8">
    <source>
        <dbReference type="ARBA" id="ARBA00023157"/>
    </source>
</evidence>
<protein>
    <recommendedName>
        <fullName evidence="10">trypsin</fullName>
        <ecNumber evidence="10">3.4.21.4</ecNumber>
    </recommendedName>
</protein>
<gene>
    <name evidence="14" type="primary">LOC108038957</name>
</gene>
<dbReference type="CDD" id="cd00190">
    <property type="entry name" value="Tryp_SPc"/>
    <property type="match status" value="1"/>
</dbReference>
<dbReference type="InterPro" id="IPR001314">
    <property type="entry name" value="Peptidase_S1A"/>
</dbReference>
<dbReference type="RefSeq" id="XP_016971339.1">
    <property type="nucleotide sequence ID" value="XM_017115850.1"/>
</dbReference>
<keyword evidence="6" id="KW-0720">Serine protease</keyword>
<comment type="catalytic activity">
    <reaction evidence="9">
        <text>Preferential cleavage: Arg-|-Xaa, Lys-|-Xaa.</text>
        <dbReference type="EC" id="3.4.21.4"/>
    </reaction>
</comment>
<keyword evidence="11" id="KW-0472">Membrane</keyword>
<sequence>MLLVNNNVSRNLCSFLLFFMLLLPLSSESGTHYILRRHKRLSSPLFDEEKTLSLAKYVVSIRSRSPRHFFGDNHFCGGVIISQTYILTSAHCAMDKRKIIHGSRVLLVVAGNVNRLKYQSGLTVQTPVKKIFVPEKFTVFNTHNIALMMLDKKLPLDNPQVGVINLPTNDPEPGINYTVLGWGRIYKGGPLASNILHIDVELLPREICEKKLHTFKEEMMCAGNLNNSLDENPCAGDTGSPLIHNETVFGVVSYRIGCGSKTLPSVYTNVFVHLDWINKIMEQNEGNCLKYSLNYYLLIPMIIIVIGNKFLNSCGFYLITT</sequence>